<dbReference type="PANTHER" id="PTHR43297:SF14">
    <property type="entry name" value="ATPASE AAA-TYPE CORE DOMAIN-CONTAINING PROTEIN"/>
    <property type="match status" value="1"/>
</dbReference>
<keyword evidence="5" id="KW-0547">Nucleotide-binding</keyword>
<organism evidence="10">
    <name type="scientific">bioreactor metagenome</name>
    <dbReference type="NCBI Taxonomy" id="1076179"/>
    <lineage>
        <taxon>unclassified sequences</taxon>
        <taxon>metagenomes</taxon>
        <taxon>ecological metagenomes</taxon>
    </lineage>
</organism>
<dbReference type="PANTHER" id="PTHR43297">
    <property type="entry name" value="OLIGOPEPTIDE TRANSPORT ATP-BINDING PROTEIN APPD"/>
    <property type="match status" value="1"/>
</dbReference>
<keyword evidence="6 10" id="KW-0067">ATP-binding</keyword>
<dbReference type="GO" id="GO:0015833">
    <property type="term" value="P:peptide transport"/>
    <property type="evidence" value="ECO:0007669"/>
    <property type="project" value="InterPro"/>
</dbReference>
<comment type="caution">
    <text evidence="10">The sequence shown here is derived from an EMBL/GenBank/DDBJ whole genome shotgun (WGS) entry which is preliminary data.</text>
</comment>
<keyword evidence="3" id="KW-1003">Cell membrane</keyword>
<dbReference type="InterPro" id="IPR050388">
    <property type="entry name" value="ABC_Ni/Peptide_Import"/>
</dbReference>
<evidence type="ECO:0000256" key="2">
    <source>
        <dbReference type="ARBA" id="ARBA00022448"/>
    </source>
</evidence>
<keyword evidence="2" id="KW-0813">Transport</keyword>
<proteinExistence type="predicted"/>
<dbReference type="SUPFAM" id="SSF52540">
    <property type="entry name" value="P-loop containing nucleoside triphosphate hydrolases"/>
    <property type="match status" value="1"/>
</dbReference>
<gene>
    <name evidence="10" type="primary">oppD_86</name>
    <name evidence="10" type="ORF">SDC9_193667</name>
</gene>
<dbReference type="GO" id="GO:0005524">
    <property type="term" value="F:ATP binding"/>
    <property type="evidence" value="ECO:0007669"/>
    <property type="project" value="UniProtKB-KW"/>
</dbReference>
<evidence type="ECO:0000256" key="1">
    <source>
        <dbReference type="ARBA" id="ARBA00004370"/>
    </source>
</evidence>
<dbReference type="Gene3D" id="3.40.50.300">
    <property type="entry name" value="P-loop containing nucleotide triphosphate hydrolases"/>
    <property type="match status" value="1"/>
</dbReference>
<evidence type="ECO:0000313" key="10">
    <source>
        <dbReference type="EMBL" id="MPN46087.1"/>
    </source>
</evidence>
<protein>
    <submittedName>
        <fullName evidence="10">Oligopeptide transport ATP-binding protein OppD</fullName>
    </submittedName>
</protein>
<reference evidence="10" key="1">
    <citation type="submission" date="2019-08" db="EMBL/GenBank/DDBJ databases">
        <authorList>
            <person name="Kucharzyk K."/>
            <person name="Murdoch R.W."/>
            <person name="Higgins S."/>
            <person name="Loffler F."/>
        </authorList>
    </citation>
    <scope>NUCLEOTIDE SEQUENCE</scope>
</reference>
<dbReference type="AlphaFoldDB" id="A0A645I465"/>
<name>A0A645I465_9ZZZZ</name>
<evidence type="ECO:0000256" key="4">
    <source>
        <dbReference type="ARBA" id="ARBA00022519"/>
    </source>
</evidence>
<accession>A0A645I465</accession>
<keyword evidence="4" id="KW-0997">Cell inner membrane</keyword>
<evidence type="ECO:0000256" key="7">
    <source>
        <dbReference type="ARBA" id="ARBA00022967"/>
    </source>
</evidence>
<sequence>MALINHPALLIADEPTTALDVTIQHQILLLLQSLNRALSTTVLLVSHDLGVVREICGRVVVMYAGFVVEQGTTSQILYDPKHPYTRRLLDSLPSPQKKGQPLYTIPGVVAALGNRKAGCCPFCDRCDEADARCRSALPPLVTQGNRAVRCFHAQSAQAKGAAV</sequence>
<comment type="subcellular location">
    <subcellularLocation>
        <location evidence="1">Membrane</location>
    </subcellularLocation>
</comment>
<evidence type="ECO:0000256" key="5">
    <source>
        <dbReference type="ARBA" id="ARBA00022741"/>
    </source>
</evidence>
<evidence type="ECO:0000259" key="9">
    <source>
        <dbReference type="Pfam" id="PF08352"/>
    </source>
</evidence>
<dbReference type="EMBL" id="VSSQ01106448">
    <property type="protein sequence ID" value="MPN46087.1"/>
    <property type="molecule type" value="Genomic_DNA"/>
</dbReference>
<keyword evidence="7" id="KW-1278">Translocase</keyword>
<feature type="domain" description="Oligopeptide/dipeptide ABC transporter C-terminal" evidence="9">
    <location>
        <begin position="68"/>
        <end position="133"/>
    </location>
</feature>
<dbReference type="Pfam" id="PF08352">
    <property type="entry name" value="oligo_HPY"/>
    <property type="match status" value="1"/>
</dbReference>
<keyword evidence="8" id="KW-0472">Membrane</keyword>
<evidence type="ECO:0000256" key="6">
    <source>
        <dbReference type="ARBA" id="ARBA00022840"/>
    </source>
</evidence>
<dbReference type="GO" id="GO:0016020">
    <property type="term" value="C:membrane"/>
    <property type="evidence" value="ECO:0007669"/>
    <property type="project" value="UniProtKB-SubCell"/>
</dbReference>
<dbReference type="InterPro" id="IPR013563">
    <property type="entry name" value="Oligopep_ABC_C"/>
</dbReference>
<evidence type="ECO:0000256" key="8">
    <source>
        <dbReference type="ARBA" id="ARBA00023136"/>
    </source>
</evidence>
<dbReference type="InterPro" id="IPR027417">
    <property type="entry name" value="P-loop_NTPase"/>
</dbReference>
<evidence type="ECO:0000256" key="3">
    <source>
        <dbReference type="ARBA" id="ARBA00022475"/>
    </source>
</evidence>
<dbReference type="NCBIfam" id="TIGR01727">
    <property type="entry name" value="oligo_HPY"/>
    <property type="match status" value="1"/>
</dbReference>